<evidence type="ECO:0000256" key="1">
    <source>
        <dbReference type="ARBA" id="ARBA00008007"/>
    </source>
</evidence>
<gene>
    <name evidence="3" type="ORF">OIHEL45_05815</name>
</gene>
<dbReference type="PANTHER" id="PTHR47505">
    <property type="entry name" value="DNA UTILIZATION PROTEIN YHGH"/>
    <property type="match status" value="1"/>
</dbReference>
<feature type="domain" description="Double zinc ribbon" evidence="2">
    <location>
        <begin position="3"/>
        <end position="46"/>
    </location>
</feature>
<dbReference type="Proteomes" id="UP000003257">
    <property type="component" value="Unassembled WGS sequence"/>
</dbReference>
<dbReference type="CDD" id="cd06223">
    <property type="entry name" value="PRTases_typeI"/>
    <property type="match status" value="1"/>
</dbReference>
<evidence type="ECO:0000313" key="4">
    <source>
        <dbReference type="Proteomes" id="UP000003257"/>
    </source>
</evidence>
<dbReference type="InterPro" id="IPR051910">
    <property type="entry name" value="ComF/GntX_DNA_util-trans"/>
</dbReference>
<proteinExistence type="inferred from homology"/>
<accession>A0ABM9X9Z8</accession>
<dbReference type="Pfam" id="PF18912">
    <property type="entry name" value="DZR_2"/>
    <property type="match status" value="1"/>
</dbReference>
<dbReference type="EMBL" id="ABID01000001">
    <property type="protein sequence ID" value="EDQ06307.1"/>
    <property type="molecule type" value="Genomic_DNA"/>
</dbReference>
<dbReference type="InterPro" id="IPR000836">
    <property type="entry name" value="PRTase_dom"/>
</dbReference>
<dbReference type="Gene3D" id="3.40.50.2020">
    <property type="match status" value="1"/>
</dbReference>
<evidence type="ECO:0000313" key="3">
    <source>
        <dbReference type="EMBL" id="EDQ06307.1"/>
    </source>
</evidence>
<protein>
    <submittedName>
        <fullName evidence="3">Competence protein F, putative</fullName>
    </submittedName>
</protein>
<name>A0ABM9X9Z8_9RHOB</name>
<dbReference type="PANTHER" id="PTHR47505:SF1">
    <property type="entry name" value="DNA UTILIZATION PROTEIN YHGH"/>
    <property type="match status" value="1"/>
</dbReference>
<sequence>MVDADFGLCGTCWRDTGFIGGTVCDACGVPLPGGGDLASPHCDACLVTPRPWTQGRAALIYRDMGRKLVLALKHGDRQEIARPAARWLVHAAQDILPEQALIAPVPLHWRRLLKRRYNQSALLAKALAGQTGHSWCPDLLQRTRHTPSLDGLSRAERFSVLQKAICVHPRRRHRIMRRPVILVDDVLTSGATLTSCTEACIEAGSGPVFVLALARVAKET</sequence>
<comment type="caution">
    <text evidence="3">The sequence shown here is derived from an EMBL/GenBank/DDBJ whole genome shotgun (WGS) entry which is preliminary data.</text>
</comment>
<reference evidence="3 4" key="1">
    <citation type="submission" date="2007-11" db="EMBL/GenBank/DDBJ databases">
        <authorList>
            <person name="Wagner-Dobler I."/>
            <person name="Ferriera S."/>
            <person name="Johnson J."/>
            <person name="Kravitz S."/>
            <person name="Beeson K."/>
            <person name="Sutton G."/>
            <person name="Rogers Y.-H."/>
            <person name="Friedman R."/>
            <person name="Frazier M."/>
            <person name="Venter J.C."/>
        </authorList>
    </citation>
    <scope>NUCLEOTIDE SEQUENCE [LARGE SCALE GENOMIC DNA]</scope>
    <source>
        <strain evidence="3 4">HEL-45</strain>
    </source>
</reference>
<dbReference type="InterPro" id="IPR044005">
    <property type="entry name" value="DZR_2"/>
</dbReference>
<dbReference type="InterPro" id="IPR029057">
    <property type="entry name" value="PRTase-like"/>
</dbReference>
<organism evidence="3 4">
    <name type="scientific">Sulfitobacter indolifex HEL-45</name>
    <dbReference type="NCBI Taxonomy" id="391624"/>
    <lineage>
        <taxon>Bacteria</taxon>
        <taxon>Pseudomonadati</taxon>
        <taxon>Pseudomonadota</taxon>
        <taxon>Alphaproteobacteria</taxon>
        <taxon>Rhodobacterales</taxon>
        <taxon>Roseobacteraceae</taxon>
        <taxon>Sulfitobacter</taxon>
    </lineage>
</organism>
<comment type="similarity">
    <text evidence="1">Belongs to the ComF/GntX family.</text>
</comment>
<evidence type="ECO:0000259" key="2">
    <source>
        <dbReference type="Pfam" id="PF18912"/>
    </source>
</evidence>
<dbReference type="SUPFAM" id="SSF53271">
    <property type="entry name" value="PRTase-like"/>
    <property type="match status" value="1"/>
</dbReference>
<keyword evidence="4" id="KW-1185">Reference proteome</keyword>